<comment type="subcellular location">
    <subcellularLocation>
        <location evidence="1">Membrane</location>
        <topology evidence="1">Multi-pass membrane protein</topology>
    </subcellularLocation>
</comment>
<feature type="transmembrane region" description="Helical" evidence="10">
    <location>
        <begin position="390"/>
        <end position="409"/>
    </location>
</feature>
<comment type="caution">
    <text evidence="13">The sequence shown here is derived from an EMBL/GenBank/DDBJ whole genome shotgun (WGS) entry which is preliminary data.</text>
</comment>
<evidence type="ECO:0000256" key="10">
    <source>
        <dbReference type="SAM" id="Phobius"/>
    </source>
</evidence>
<dbReference type="InterPro" id="IPR011527">
    <property type="entry name" value="ABC1_TM_dom"/>
</dbReference>
<feature type="region of interest" description="Disordered" evidence="9">
    <location>
        <begin position="1"/>
        <end position="24"/>
    </location>
</feature>
<evidence type="ECO:0000256" key="8">
    <source>
        <dbReference type="ARBA" id="ARBA00023136"/>
    </source>
</evidence>
<dbReference type="PROSITE" id="PS50893">
    <property type="entry name" value="ABC_TRANSPORTER_2"/>
    <property type="match status" value="2"/>
</dbReference>
<dbReference type="InterPro" id="IPR027417">
    <property type="entry name" value="P-loop_NTPase"/>
</dbReference>
<evidence type="ECO:0000259" key="11">
    <source>
        <dbReference type="PROSITE" id="PS50893"/>
    </source>
</evidence>
<reference evidence="13 14" key="1">
    <citation type="submission" date="2022-05" db="EMBL/GenBank/DDBJ databases">
        <authorList>
            <consortium name="Genoscope - CEA"/>
            <person name="William W."/>
        </authorList>
    </citation>
    <scope>NUCLEOTIDE SEQUENCE [LARGE SCALE GENOMIC DNA]</scope>
</reference>
<keyword evidence="3" id="KW-0813">Transport</keyword>
<dbReference type="PANTHER" id="PTHR24223">
    <property type="entry name" value="ATP-BINDING CASSETTE SUB-FAMILY C"/>
    <property type="match status" value="1"/>
</dbReference>
<dbReference type="Pfam" id="PF00664">
    <property type="entry name" value="ABC_membrane"/>
    <property type="match status" value="2"/>
</dbReference>
<feature type="transmembrane region" description="Helical" evidence="10">
    <location>
        <begin position="269"/>
        <end position="287"/>
    </location>
</feature>
<feature type="transmembrane region" description="Helical" evidence="10">
    <location>
        <begin position="766"/>
        <end position="786"/>
    </location>
</feature>
<name>A0ABN8QRB4_9CNID</name>
<keyword evidence="7 10" id="KW-1133">Transmembrane helix</keyword>
<feature type="transmembrane region" description="Helical" evidence="10">
    <location>
        <begin position="168"/>
        <end position="191"/>
    </location>
</feature>
<dbReference type="InterPro" id="IPR017871">
    <property type="entry name" value="ABC_transporter-like_CS"/>
</dbReference>
<dbReference type="CDD" id="cd03250">
    <property type="entry name" value="ABCC_MRP_domain1"/>
    <property type="match status" value="1"/>
</dbReference>
<dbReference type="CDD" id="cd18594">
    <property type="entry name" value="ABC_6TM_CFTR_D1"/>
    <property type="match status" value="1"/>
</dbReference>
<feature type="transmembrane region" description="Helical" evidence="10">
    <location>
        <begin position="897"/>
        <end position="917"/>
    </location>
</feature>
<dbReference type="CDD" id="cd03244">
    <property type="entry name" value="ABCC_MRP_domain2"/>
    <property type="match status" value="1"/>
</dbReference>
<evidence type="ECO:0000256" key="1">
    <source>
        <dbReference type="ARBA" id="ARBA00004141"/>
    </source>
</evidence>
<dbReference type="InterPro" id="IPR050173">
    <property type="entry name" value="ABC_transporter_C-like"/>
</dbReference>
<dbReference type="InterPro" id="IPR036640">
    <property type="entry name" value="ABC1_TM_sf"/>
</dbReference>
<dbReference type="PANTHER" id="PTHR24223:SF456">
    <property type="entry name" value="MULTIDRUG RESISTANCE-ASSOCIATED PROTEIN LETHAL(2)03659"/>
    <property type="match status" value="1"/>
</dbReference>
<proteinExistence type="inferred from homology"/>
<evidence type="ECO:0000313" key="13">
    <source>
        <dbReference type="EMBL" id="CAH3167476.1"/>
    </source>
</evidence>
<dbReference type="Proteomes" id="UP001159405">
    <property type="component" value="Unassembled WGS sequence"/>
</dbReference>
<dbReference type="SMART" id="SM00382">
    <property type="entry name" value="AAA"/>
    <property type="match status" value="2"/>
</dbReference>
<feature type="transmembrane region" description="Helical" evidence="10">
    <location>
        <begin position="240"/>
        <end position="263"/>
    </location>
</feature>
<dbReference type="PROSITE" id="PS50929">
    <property type="entry name" value="ABC_TM1F"/>
    <property type="match status" value="2"/>
</dbReference>
<evidence type="ECO:0000256" key="2">
    <source>
        <dbReference type="ARBA" id="ARBA00009726"/>
    </source>
</evidence>
<keyword evidence="4 10" id="KW-0812">Transmembrane</keyword>
<evidence type="ECO:0000256" key="4">
    <source>
        <dbReference type="ARBA" id="ARBA00022692"/>
    </source>
</evidence>
<gene>
    <name evidence="13" type="ORF">PLOB_00008759</name>
</gene>
<evidence type="ECO:0000256" key="7">
    <source>
        <dbReference type="ARBA" id="ARBA00022989"/>
    </source>
</evidence>
<dbReference type="EMBL" id="CALNXK010000141">
    <property type="protein sequence ID" value="CAH3167476.1"/>
    <property type="molecule type" value="Genomic_DNA"/>
</dbReference>
<feature type="domain" description="ABC transporter" evidence="11">
    <location>
        <begin position="1101"/>
        <end position="1334"/>
    </location>
</feature>
<evidence type="ECO:0000313" key="14">
    <source>
        <dbReference type="Proteomes" id="UP001159405"/>
    </source>
</evidence>
<accession>A0ABN8QRB4</accession>
<dbReference type="SUPFAM" id="SSF52540">
    <property type="entry name" value="P-loop containing nucleoside triphosphate hydrolases"/>
    <property type="match status" value="2"/>
</dbReference>
<keyword evidence="6" id="KW-0067">ATP-binding</keyword>
<evidence type="ECO:0000259" key="12">
    <source>
        <dbReference type="PROSITE" id="PS50929"/>
    </source>
</evidence>
<feature type="transmembrane region" description="Helical" evidence="10">
    <location>
        <begin position="342"/>
        <end position="370"/>
    </location>
</feature>
<dbReference type="InterPro" id="IPR003439">
    <property type="entry name" value="ABC_transporter-like_ATP-bd"/>
</dbReference>
<evidence type="ECO:0000256" key="9">
    <source>
        <dbReference type="SAM" id="MobiDB-lite"/>
    </source>
</evidence>
<feature type="transmembrane region" description="Helical" evidence="10">
    <location>
        <begin position="128"/>
        <end position="156"/>
    </location>
</feature>
<dbReference type="Pfam" id="PF00005">
    <property type="entry name" value="ABC_tran"/>
    <property type="match status" value="2"/>
</dbReference>
<feature type="domain" description="ABC transporter" evidence="11">
    <location>
        <begin position="447"/>
        <end position="670"/>
    </location>
</feature>
<feature type="region of interest" description="Disordered" evidence="9">
    <location>
        <begin position="1359"/>
        <end position="1389"/>
    </location>
</feature>
<keyword evidence="5" id="KW-0547">Nucleotide-binding</keyword>
<comment type="similarity">
    <text evidence="2">Belongs to the ABC transporter superfamily. ABCC family. Conjugate transporter (TC 3.A.1.208) subfamily.</text>
</comment>
<keyword evidence="14" id="KW-1185">Reference proteome</keyword>
<dbReference type="SUPFAM" id="SSF90123">
    <property type="entry name" value="ABC transporter transmembrane region"/>
    <property type="match status" value="2"/>
</dbReference>
<organism evidence="13 14">
    <name type="scientific">Porites lobata</name>
    <dbReference type="NCBI Taxonomy" id="104759"/>
    <lineage>
        <taxon>Eukaryota</taxon>
        <taxon>Metazoa</taxon>
        <taxon>Cnidaria</taxon>
        <taxon>Anthozoa</taxon>
        <taxon>Hexacorallia</taxon>
        <taxon>Scleractinia</taxon>
        <taxon>Fungiina</taxon>
        <taxon>Poritidae</taxon>
        <taxon>Porites</taxon>
    </lineage>
</organism>
<dbReference type="InterPro" id="IPR003593">
    <property type="entry name" value="AAA+_ATPase"/>
</dbReference>
<sequence>MDKEELVDVRIPAPSPDEVSDDDEKVAEDLLLEGKRRDSIPGLKPSPMPGVNLFSRYVTYWWLNPLFSLGSKRPLEAEDFYDLRSQDKTAVLGDQLEREWEKEIYRAKGKGKPPSLPRAILKTFGKGYISLSVFPVITDALRIIQPVFVGLLINFFNQETSTTQEEAFLYALAVCLCSLFSSFLMTPFTFLRQCYGMRVRIACTSLVYNKVLRLSNTAMASTTTGNIVNLVSSDTQRFDVACFFLHYLVLGPIEAVAVLGLLWREIGASSLAGMGLLFLLVPVQIKMGRVLMFLRRKAAHFIDERVKGMNEIISAMRVIKMYTWEDSVTEWITKIRKSELSWFLKLAFVRGAFLSFFFSSTVLITFVTFLTYVLTDHILTAQKVFTCLSLFNSIRIVMTLFFPIAITFLNEGRVSIERIQKLLLLDECHSKGLITSNLRPKLEDCGIRAENVSASWNAVKLNYVTCNCGGCFLQGKLLAVIGPVGSGKTSLLMSILGELPLTEGQITVRGKIGYASQQAWIYNGSLRQNVVFGSDYEESRYNEVIKACALQKDIEHLAEGDMTLVGERGVSLSGGQKARVSLARAVYADADVYLLDDPLSAVDADVGRHLFDKCICGYLLNKPRVLVTHQLQFLKEADQLLVLSDGECIGQGTYQELSKSGFDFMALLIEEDEDDSTAESDSEFNMKRLLKRSVSRQHSQLEGRRERTDSLQSYPTHRTSLAWESQLSVVTSETQVSIFEENILPKETKQEGAVSMDTYLRYFRSLHTLTAALFVILLFAVTQVVFMVSDVWLSLWCNEEEKYLLATLRNNSSGEVDELDRSLYLGIYSVFVFGLLFFTLLRTQLFFKLTIVASRNLHMKMFSALLMAPCYFFDTNSIGRILNRFSKDLGFIDDMMPFTYCDFLQTLFVVVGILALVAGNNPITFVVVVPVVFIFWILRTYYMKTSREVKRIEGISRSPLFGHFSTTLLGLDTIRAFGAQEVFVDQMNAYQDAHTRAWFTFISTTAWLAYRLDLLCVVFICFVALVSPALKSSLSAGLVGLTLSYAIKIPGVFQQCVKQSAEVENLMTSVERVLEYCDLQSEAPNETDTKPPKSWPSKGRIEFDNMSFRYHKSLPRVLHSIKCSIEPTEKIGVVGRTGAGKSSLLSTLFRLAEPTGTINIDDIDIRELGLKDLRSKLSIIPQEPVLFSGTMRRNLDPFNQHSDLELWSVLDEVQLKQAVDSMQGKMDTVLAEAGSNFSVGQRQLVCLARAILKHNKILVIDEATANVDPRTDMLIQATIREKFKNCTVLTIAHRLHTIMDSDRVMVLEAGRLKEFDAPYSLLKNPATIFAQLVAQTGPVESRRLLEIARNKYYADKTIPEAEDDLPDAESKRESVDGSQSSAALNIIVPDDQSPAGAFQFESTV</sequence>
<dbReference type="Gene3D" id="3.40.50.300">
    <property type="entry name" value="P-loop containing nucleotide triphosphate hydrolases"/>
    <property type="match status" value="2"/>
</dbReference>
<feature type="transmembrane region" description="Helical" evidence="10">
    <location>
        <begin position="1012"/>
        <end position="1030"/>
    </location>
</feature>
<dbReference type="PROSITE" id="PS00211">
    <property type="entry name" value="ABC_TRANSPORTER_1"/>
    <property type="match status" value="2"/>
</dbReference>
<feature type="domain" description="ABC transmembrane type-1" evidence="12">
    <location>
        <begin position="136"/>
        <end position="410"/>
    </location>
</feature>
<feature type="domain" description="ABC transmembrane type-1" evidence="12">
    <location>
        <begin position="773"/>
        <end position="1065"/>
    </location>
</feature>
<protein>
    <recommendedName>
        <fullName evidence="15">Multidrug resistance-associated protein 4</fullName>
    </recommendedName>
</protein>
<evidence type="ECO:0000256" key="6">
    <source>
        <dbReference type="ARBA" id="ARBA00022840"/>
    </source>
</evidence>
<evidence type="ECO:0008006" key="15">
    <source>
        <dbReference type="Google" id="ProtNLM"/>
    </source>
</evidence>
<evidence type="ECO:0000256" key="5">
    <source>
        <dbReference type="ARBA" id="ARBA00022741"/>
    </source>
</evidence>
<evidence type="ECO:0000256" key="3">
    <source>
        <dbReference type="ARBA" id="ARBA00022448"/>
    </source>
</evidence>
<dbReference type="Gene3D" id="1.20.1560.10">
    <property type="entry name" value="ABC transporter type 1, transmembrane domain"/>
    <property type="match status" value="2"/>
</dbReference>
<feature type="transmembrane region" description="Helical" evidence="10">
    <location>
        <begin position="823"/>
        <end position="841"/>
    </location>
</feature>
<keyword evidence="8 10" id="KW-0472">Membrane</keyword>